<evidence type="ECO:0000259" key="2">
    <source>
        <dbReference type="Pfam" id="PF05117"/>
    </source>
</evidence>
<feature type="domain" description="DUF695" evidence="2">
    <location>
        <begin position="35"/>
        <end position="156"/>
    </location>
</feature>
<accession>A0ABV7R9B3</accession>
<comment type="caution">
    <text evidence="3">The sequence shown here is derived from an EMBL/GenBank/DDBJ whole genome shotgun (WGS) entry which is preliminary data.</text>
</comment>
<proteinExistence type="predicted"/>
<evidence type="ECO:0000313" key="3">
    <source>
        <dbReference type="EMBL" id="MFC3530640.1"/>
    </source>
</evidence>
<gene>
    <name evidence="3" type="ORF">ACFOLG_00425</name>
</gene>
<feature type="chain" id="PRO_5046005684" evidence="1">
    <location>
        <begin position="23"/>
        <end position="162"/>
    </location>
</feature>
<sequence length="162" mass="18064">MKRNLTLISGALFLGASAASVAATAVDVWATAVSTQAVTGRQVIFRFAKTFHQGFQTSDFPLRVILVWQYQSESGMPSTAEREDMDRMEDLLQSYVGSSSILALVSTGENMREWVFYARSEEQFLMLLNMALADAPHFPIEIHAAPDPDWFTYEGFRSGVIE</sequence>
<dbReference type="RefSeq" id="WP_386087283.1">
    <property type="nucleotide sequence ID" value="NZ_JBHRXN010000001.1"/>
</dbReference>
<dbReference type="InterPro" id="IPR016097">
    <property type="entry name" value="DUF695"/>
</dbReference>
<dbReference type="EMBL" id="JBHRXN010000001">
    <property type="protein sequence ID" value="MFC3530640.1"/>
    <property type="molecule type" value="Genomic_DNA"/>
</dbReference>
<dbReference type="Proteomes" id="UP001595741">
    <property type="component" value="Unassembled WGS sequence"/>
</dbReference>
<keyword evidence="4" id="KW-1185">Reference proteome</keyword>
<evidence type="ECO:0000313" key="4">
    <source>
        <dbReference type="Proteomes" id="UP001595741"/>
    </source>
</evidence>
<protein>
    <submittedName>
        <fullName evidence="3">DUF695 domain-containing protein</fullName>
    </submittedName>
</protein>
<keyword evidence="1" id="KW-0732">Signal</keyword>
<reference evidence="4" key="1">
    <citation type="journal article" date="2019" name="Int. J. Syst. Evol. Microbiol.">
        <title>The Global Catalogue of Microorganisms (GCM) 10K type strain sequencing project: providing services to taxonomists for standard genome sequencing and annotation.</title>
        <authorList>
            <consortium name="The Broad Institute Genomics Platform"/>
            <consortium name="The Broad Institute Genome Sequencing Center for Infectious Disease"/>
            <person name="Wu L."/>
            <person name="Ma J."/>
        </authorList>
    </citation>
    <scope>NUCLEOTIDE SEQUENCE [LARGE SCALE GENOMIC DNA]</scope>
    <source>
        <strain evidence="4">KCTC 42742</strain>
    </source>
</reference>
<feature type="signal peptide" evidence="1">
    <location>
        <begin position="1"/>
        <end position="22"/>
    </location>
</feature>
<dbReference type="Pfam" id="PF05117">
    <property type="entry name" value="DUF695"/>
    <property type="match status" value="1"/>
</dbReference>
<name>A0ABV7R9B3_9NEIS</name>
<evidence type="ECO:0000256" key="1">
    <source>
        <dbReference type="SAM" id="SignalP"/>
    </source>
</evidence>
<organism evidence="3 4">
    <name type="scientific">Vogesella facilis</name>
    <dbReference type="NCBI Taxonomy" id="1655232"/>
    <lineage>
        <taxon>Bacteria</taxon>
        <taxon>Pseudomonadati</taxon>
        <taxon>Pseudomonadota</taxon>
        <taxon>Betaproteobacteria</taxon>
        <taxon>Neisseriales</taxon>
        <taxon>Chromobacteriaceae</taxon>
        <taxon>Vogesella</taxon>
    </lineage>
</organism>